<evidence type="ECO:0000256" key="1">
    <source>
        <dbReference type="ARBA" id="ARBA00004141"/>
    </source>
</evidence>
<organism evidence="8 9">
    <name type="scientific">Limulus polyphemus</name>
    <name type="common">Atlantic horseshoe crab</name>
    <dbReference type="NCBI Taxonomy" id="6850"/>
    <lineage>
        <taxon>Eukaryota</taxon>
        <taxon>Metazoa</taxon>
        <taxon>Ecdysozoa</taxon>
        <taxon>Arthropoda</taxon>
        <taxon>Chelicerata</taxon>
        <taxon>Merostomata</taxon>
        <taxon>Xiphosura</taxon>
        <taxon>Limulidae</taxon>
        <taxon>Limulus</taxon>
    </lineage>
</organism>
<feature type="transmembrane region" description="Helical" evidence="6">
    <location>
        <begin position="243"/>
        <end position="265"/>
    </location>
</feature>
<feature type="transmembrane region" description="Helical" evidence="6">
    <location>
        <begin position="305"/>
        <end position="329"/>
    </location>
</feature>
<dbReference type="InterPro" id="IPR050930">
    <property type="entry name" value="MFS_Vesicular_Transporter"/>
</dbReference>
<evidence type="ECO:0000256" key="2">
    <source>
        <dbReference type="ARBA" id="ARBA00022448"/>
    </source>
</evidence>
<dbReference type="PANTHER" id="PTHR23506">
    <property type="entry name" value="GH10249P"/>
    <property type="match status" value="1"/>
</dbReference>
<evidence type="ECO:0000256" key="3">
    <source>
        <dbReference type="ARBA" id="ARBA00022692"/>
    </source>
</evidence>
<dbReference type="SUPFAM" id="SSF103473">
    <property type="entry name" value="MFS general substrate transporter"/>
    <property type="match status" value="1"/>
</dbReference>
<feature type="transmembrane region" description="Helical" evidence="6">
    <location>
        <begin position="271"/>
        <end position="293"/>
    </location>
</feature>
<dbReference type="Gene3D" id="1.20.1250.20">
    <property type="entry name" value="MFS general substrate transporter like domains"/>
    <property type="match status" value="1"/>
</dbReference>
<evidence type="ECO:0000256" key="5">
    <source>
        <dbReference type="ARBA" id="ARBA00023136"/>
    </source>
</evidence>
<proteinExistence type="predicted"/>
<protein>
    <submittedName>
        <fullName evidence="9">MFS-type transporter SLC18B1-like isoform X1</fullName>
    </submittedName>
</protein>
<keyword evidence="3 6" id="KW-0812">Transmembrane</keyword>
<accession>A0ABM1SCT2</accession>
<dbReference type="Proteomes" id="UP000694941">
    <property type="component" value="Unplaced"/>
</dbReference>
<feature type="transmembrane region" description="Helical" evidence="6">
    <location>
        <begin position="380"/>
        <end position="402"/>
    </location>
</feature>
<gene>
    <name evidence="9" type="primary">LOC111085736</name>
</gene>
<evidence type="ECO:0000313" key="8">
    <source>
        <dbReference type="Proteomes" id="UP000694941"/>
    </source>
</evidence>
<keyword evidence="5 6" id="KW-0472">Membrane</keyword>
<dbReference type="PROSITE" id="PS50850">
    <property type="entry name" value="MFS"/>
    <property type="match status" value="1"/>
</dbReference>
<keyword evidence="8" id="KW-1185">Reference proteome</keyword>
<evidence type="ECO:0000256" key="6">
    <source>
        <dbReference type="SAM" id="Phobius"/>
    </source>
</evidence>
<dbReference type="GeneID" id="111085736"/>
<dbReference type="InterPro" id="IPR036259">
    <property type="entry name" value="MFS_trans_sf"/>
</dbReference>
<reference evidence="9" key="1">
    <citation type="submission" date="2025-08" db="UniProtKB">
        <authorList>
            <consortium name="RefSeq"/>
        </authorList>
    </citation>
    <scope>IDENTIFICATION</scope>
    <source>
        <tissue evidence="9">Muscle</tissue>
    </source>
</reference>
<dbReference type="PANTHER" id="PTHR23506:SF26">
    <property type="entry name" value="MFS-TYPE TRANSPORTER SLC18B1"/>
    <property type="match status" value="1"/>
</dbReference>
<dbReference type="InterPro" id="IPR020846">
    <property type="entry name" value="MFS_dom"/>
</dbReference>
<feature type="transmembrane region" description="Helical" evidence="6">
    <location>
        <begin position="203"/>
        <end position="231"/>
    </location>
</feature>
<name>A0ABM1SCT2_LIMPO</name>
<dbReference type="Pfam" id="PF07690">
    <property type="entry name" value="MFS_1"/>
    <property type="match status" value="1"/>
</dbReference>
<comment type="subcellular location">
    <subcellularLocation>
        <location evidence="1">Membrane</location>
        <topology evidence="1">Multi-pass membrane protein</topology>
    </subcellularLocation>
</comment>
<feature type="transmembrane region" description="Helical" evidence="6">
    <location>
        <begin position="486"/>
        <end position="506"/>
    </location>
</feature>
<keyword evidence="2" id="KW-0813">Transport</keyword>
<feature type="transmembrane region" description="Helical" evidence="6">
    <location>
        <begin position="177"/>
        <end position="197"/>
    </location>
</feature>
<evidence type="ECO:0000256" key="4">
    <source>
        <dbReference type="ARBA" id="ARBA00022989"/>
    </source>
</evidence>
<feature type="transmembrane region" description="Helical" evidence="6">
    <location>
        <begin position="150"/>
        <end position="170"/>
    </location>
</feature>
<feature type="transmembrane region" description="Helical" evidence="6">
    <location>
        <begin position="408"/>
        <end position="434"/>
    </location>
</feature>
<evidence type="ECO:0000313" key="9">
    <source>
        <dbReference type="RefSeq" id="XP_022241437.1"/>
    </source>
</evidence>
<dbReference type="RefSeq" id="XP_022241437.1">
    <property type="nucleotide sequence ID" value="XM_022385729.1"/>
</dbReference>
<dbReference type="InterPro" id="IPR011701">
    <property type="entry name" value="MFS"/>
</dbReference>
<feature type="transmembrane region" description="Helical" evidence="6">
    <location>
        <begin position="349"/>
        <end position="368"/>
    </location>
</feature>
<feature type="transmembrane region" description="Helical" evidence="6">
    <location>
        <begin position="110"/>
        <end position="130"/>
    </location>
</feature>
<evidence type="ECO:0000259" key="7">
    <source>
        <dbReference type="PROSITE" id="PS50850"/>
    </source>
</evidence>
<feature type="domain" description="Major facilitator superfamily (MFS) profile" evidence="7">
    <location>
        <begin position="109"/>
        <end position="509"/>
    </location>
</feature>
<feature type="transmembrane region" description="Helical" evidence="6">
    <location>
        <begin position="446"/>
        <end position="466"/>
    </location>
</feature>
<keyword evidence="4 6" id="KW-1133">Transmembrane helix</keyword>
<sequence length="559" mass="60805">MTSFPVPTIYEVVSEIPEIRSSSSSPGAKKTEIPSSATWENKLDLSELNTSETNVQATVQSEHYSYIDHDNSETECILDEQNLPDQSESSSLLIEGLENKKKRCLTKRQFVILSQITFAFTCQASCYALLVPFFSKEAERKQVTPTQYGFLYGVFFLVIFFLSPVIFKMVPKMSPKFLLNSGVCLGGGATIFLGTLIQSPPGATFLALFFVGRIVQAIGSASLFTLGYAIIADEFTEHRATAMASLDMFYGFGVTVGPAIGGALYEVGGYMLPFFFIGGIMLCLFAIMVYFLPDTKYAVQENKDGLLKIILNPSFIVAMINVLTGFLIVGFNEATLEPHIRQFNLTSSVVGLIFIVSGGIFAVGTLVWGHVYDKNPDSYFPLYISSIVCIASFLFLGPAPFLPLKMTIYLVILAQVLLGIGAGGKVIIGFNHALRITLLRGFPNDVTTISIVSGLVNSAIALGGFVGPSLGGALLEQMGFENGTMVLLGFELAVLVITILHSAWGATARICGKSEKLETFTSDDYALTVIGNSCSCCSWNRSGRKSYHRIPLRLENNTE</sequence>